<proteinExistence type="predicted"/>
<dbReference type="GO" id="GO:0016757">
    <property type="term" value="F:glycosyltransferase activity"/>
    <property type="evidence" value="ECO:0007669"/>
    <property type="project" value="InterPro"/>
</dbReference>
<evidence type="ECO:0000259" key="2">
    <source>
        <dbReference type="Pfam" id="PF13439"/>
    </source>
</evidence>
<dbReference type="Pfam" id="PF00534">
    <property type="entry name" value="Glycos_transf_1"/>
    <property type="match status" value="1"/>
</dbReference>
<dbReference type="Pfam" id="PF13439">
    <property type="entry name" value="Glyco_transf_4"/>
    <property type="match status" value="1"/>
</dbReference>
<feature type="domain" description="Glycosyltransferase subfamily 4-like N-terminal" evidence="2">
    <location>
        <begin position="14"/>
        <end position="176"/>
    </location>
</feature>
<dbReference type="InterPro" id="IPR028098">
    <property type="entry name" value="Glyco_trans_4-like_N"/>
</dbReference>
<dbReference type="CDD" id="cd03801">
    <property type="entry name" value="GT4_PimA-like"/>
    <property type="match status" value="1"/>
</dbReference>
<comment type="caution">
    <text evidence="3">The sequence shown here is derived from an EMBL/GenBank/DDBJ whole genome shotgun (WGS) entry which is preliminary data.</text>
</comment>
<protein>
    <submittedName>
        <fullName evidence="3">Glycosyl transferase family 1</fullName>
    </submittedName>
</protein>
<reference evidence="3 4" key="1">
    <citation type="submission" date="2019-07" db="EMBL/GenBank/DDBJ databases">
        <title>Whole genome shotgun sequence of Acetobacter nitrogenifigens NBRC 105050.</title>
        <authorList>
            <person name="Hosoyama A."/>
            <person name="Uohara A."/>
            <person name="Ohji S."/>
            <person name="Ichikawa N."/>
        </authorList>
    </citation>
    <scope>NUCLEOTIDE SEQUENCE [LARGE SCALE GENOMIC DNA]</scope>
    <source>
        <strain evidence="3 4">NBRC 105050</strain>
    </source>
</reference>
<dbReference type="STRING" id="1120919.GCA_000429165_01264"/>
<dbReference type="EMBL" id="BJYF01000007">
    <property type="protein sequence ID" value="GEN59655.1"/>
    <property type="molecule type" value="Genomic_DNA"/>
</dbReference>
<dbReference type="InterPro" id="IPR050194">
    <property type="entry name" value="Glycosyltransferase_grp1"/>
</dbReference>
<feature type="domain" description="Glycosyl transferase family 1" evidence="1">
    <location>
        <begin position="177"/>
        <end position="330"/>
    </location>
</feature>
<evidence type="ECO:0000313" key="4">
    <source>
        <dbReference type="Proteomes" id="UP000321635"/>
    </source>
</evidence>
<dbReference type="PANTHER" id="PTHR45947">
    <property type="entry name" value="SULFOQUINOVOSYL TRANSFERASE SQD2"/>
    <property type="match status" value="1"/>
</dbReference>
<dbReference type="InterPro" id="IPR001296">
    <property type="entry name" value="Glyco_trans_1"/>
</dbReference>
<keyword evidence="4" id="KW-1185">Reference proteome</keyword>
<dbReference type="Proteomes" id="UP000321635">
    <property type="component" value="Unassembled WGS sequence"/>
</dbReference>
<dbReference type="RefSeq" id="WP_051292024.1">
    <property type="nucleotide sequence ID" value="NZ_AUBI01000003.1"/>
</dbReference>
<gene>
    <name evidence="3" type="primary">gumH</name>
    <name evidence="3" type="ORF">ANI02nite_15390</name>
</gene>
<name>A0A511X9P4_9PROT</name>
<dbReference type="PANTHER" id="PTHR45947:SF3">
    <property type="entry name" value="SULFOQUINOVOSYL TRANSFERASE SQD2"/>
    <property type="match status" value="1"/>
</dbReference>
<dbReference type="Gene3D" id="3.40.50.2000">
    <property type="entry name" value="Glycogen Phosphorylase B"/>
    <property type="match status" value="2"/>
</dbReference>
<organism evidence="3 4">
    <name type="scientific">Acetobacter nitrogenifigens DSM 23921 = NBRC 105050</name>
    <dbReference type="NCBI Taxonomy" id="1120919"/>
    <lineage>
        <taxon>Bacteria</taxon>
        <taxon>Pseudomonadati</taxon>
        <taxon>Pseudomonadota</taxon>
        <taxon>Alphaproteobacteria</taxon>
        <taxon>Acetobacterales</taxon>
        <taxon>Acetobacteraceae</taxon>
        <taxon>Acetobacter</taxon>
    </lineage>
</organism>
<dbReference type="OrthoDB" id="9771846at2"/>
<evidence type="ECO:0000313" key="3">
    <source>
        <dbReference type="EMBL" id="GEN59655.1"/>
    </source>
</evidence>
<dbReference type="AlphaFoldDB" id="A0A511X9P4"/>
<keyword evidence="3" id="KW-0808">Transferase</keyword>
<dbReference type="SUPFAM" id="SSF53756">
    <property type="entry name" value="UDP-Glycosyltransferase/glycogen phosphorylase"/>
    <property type="match status" value="1"/>
</dbReference>
<sequence length="385" mass="42580">MKIVHVVRQFSPSVGGLEDSVRQLAALQRRELGLDTRVVTLNRVFNRPGVLADEDEVDGVPVRRVPWRGSTRYPLAPSALQALGDADLIHVHAIDFFFDYFAATTWLHRKPMIVSTHGGFFHTGAFSRLKKLWFSTLTRMSIRAYDAVIACSENDADIFRRIAGTRLMTIENGVNQQKFFDASSPSPRRTIVSFGRFASHKRPDLLFPLLVALKRKNPDWSMVIAGRPADVSTEDLRRMAQDAQVASSVRFVVDPDDETLRETIGEASYFASLSEHEGFGLAAVEAMSAGLTPLLSPIPPFRRLVAQTGVGVLVDPADLDEAAIRIEAAHVEDEAAASVVRRLAMQGAEPYDWRSVAQRYANVYQDILRPSGHASLRGASVQGRS</sequence>
<accession>A0A511X9P4</accession>
<evidence type="ECO:0000259" key="1">
    <source>
        <dbReference type="Pfam" id="PF00534"/>
    </source>
</evidence>